<proteinExistence type="inferred from homology"/>
<accession>A0A0G3EDL0</accession>
<dbReference type="KEGG" id="vbl:L21SP4_00193"/>
<dbReference type="PANTHER" id="PTHR43179">
    <property type="entry name" value="RHAMNOSYLTRANSFERASE WBBL"/>
    <property type="match status" value="1"/>
</dbReference>
<dbReference type="STRING" id="1307763.L21SP4_00193"/>
<evidence type="ECO:0000256" key="2">
    <source>
        <dbReference type="ARBA" id="ARBA00022676"/>
    </source>
</evidence>
<evidence type="ECO:0000313" key="6">
    <source>
        <dbReference type="Proteomes" id="UP000035268"/>
    </source>
</evidence>
<dbReference type="SUPFAM" id="SSF53448">
    <property type="entry name" value="Nucleotide-diphospho-sugar transferases"/>
    <property type="match status" value="1"/>
</dbReference>
<comment type="similarity">
    <text evidence="1">Belongs to the glycosyltransferase 2 family.</text>
</comment>
<evidence type="ECO:0000256" key="3">
    <source>
        <dbReference type="ARBA" id="ARBA00022679"/>
    </source>
</evidence>
<sequence>MSPRVSVCVPTYGRHELLVDTLRGLLNQEYGPLEILVYDQNESHPDSVRRFLEEHGGRLRVERGEPRGLVAAYRACASRASGDLLVFVDDDVLIDDPGFIRRHVDAHETPGTGAVCGRIVPERPRPPSRPDPRIARPDGWRFVRFDYEEPVDAMPSLAAANMSFRREVYEEAGGFDPNYRGHGFRFETDFSFALRKTGRRIRFVPGASLVHRYGSPGGAGNVHLTRLTPESREWLVVFFANTFYFLRKWHGRRRRIPAAFAVWREQAMNRAVLTQGWETVLMRQRAFLEGFRMAGGMRTRDPGT</sequence>
<gene>
    <name evidence="5" type="primary">pglI</name>
    <name evidence="5" type="ORF">L21SP4_00193</name>
</gene>
<dbReference type="AlphaFoldDB" id="A0A0G3EDL0"/>
<reference evidence="5 6" key="2">
    <citation type="journal article" date="2016" name="ISME J.">
        <title>Characterization of the first cultured representative of Verrucomicrobia subdivision 5 indicates the proposal of a novel phylum.</title>
        <authorList>
            <person name="Spring S."/>
            <person name="Bunk B."/>
            <person name="Sproer C."/>
            <person name="Schumann P."/>
            <person name="Rohde M."/>
            <person name="Tindall B.J."/>
            <person name="Klenk H.P."/>
        </authorList>
    </citation>
    <scope>NUCLEOTIDE SEQUENCE [LARGE SCALE GENOMIC DNA]</scope>
    <source>
        <strain evidence="5 6">L21-Fru-AB</strain>
    </source>
</reference>
<evidence type="ECO:0000313" key="5">
    <source>
        <dbReference type="EMBL" id="AKJ63477.1"/>
    </source>
</evidence>
<dbReference type="InterPro" id="IPR029044">
    <property type="entry name" value="Nucleotide-diphossugar_trans"/>
</dbReference>
<dbReference type="RefSeq" id="WP_052880903.1">
    <property type="nucleotide sequence ID" value="NZ_CP010904.1"/>
</dbReference>
<evidence type="ECO:0000259" key="4">
    <source>
        <dbReference type="Pfam" id="PF00535"/>
    </source>
</evidence>
<protein>
    <submittedName>
        <fullName evidence="5">GalNAc(5)-diNAcBac-PP-undecaprenol beta-1,3-glucosyltransferase</fullName>
        <ecNumber evidence="5">2.4.1.293</ecNumber>
    </submittedName>
</protein>
<dbReference type="Pfam" id="PF00535">
    <property type="entry name" value="Glycos_transf_2"/>
    <property type="match status" value="1"/>
</dbReference>
<evidence type="ECO:0000256" key="1">
    <source>
        <dbReference type="ARBA" id="ARBA00006739"/>
    </source>
</evidence>
<keyword evidence="3 5" id="KW-0808">Transferase</keyword>
<organism evidence="5 6">
    <name type="scientific">Kiritimatiella glycovorans</name>
    <dbReference type="NCBI Taxonomy" id="1307763"/>
    <lineage>
        <taxon>Bacteria</taxon>
        <taxon>Pseudomonadati</taxon>
        <taxon>Kiritimatiellota</taxon>
        <taxon>Kiritimatiellia</taxon>
        <taxon>Kiritimatiellales</taxon>
        <taxon>Kiritimatiellaceae</taxon>
        <taxon>Kiritimatiella</taxon>
    </lineage>
</organism>
<dbReference type="PANTHER" id="PTHR43179:SF12">
    <property type="entry name" value="GALACTOFURANOSYLTRANSFERASE GLFT2"/>
    <property type="match status" value="1"/>
</dbReference>
<dbReference type="Gene3D" id="3.90.550.10">
    <property type="entry name" value="Spore Coat Polysaccharide Biosynthesis Protein SpsA, Chain A"/>
    <property type="match status" value="1"/>
</dbReference>
<dbReference type="OrthoDB" id="9771846at2"/>
<dbReference type="Proteomes" id="UP000035268">
    <property type="component" value="Chromosome"/>
</dbReference>
<reference evidence="6" key="1">
    <citation type="submission" date="2015-02" db="EMBL/GenBank/DDBJ databases">
        <title>Description and complete genome sequence of the first cultured representative of the subdivision 5 of the Verrucomicrobia phylum.</title>
        <authorList>
            <person name="Spring S."/>
            <person name="Bunk B."/>
            <person name="Sproer C."/>
            <person name="Klenk H.-P."/>
        </authorList>
    </citation>
    <scope>NUCLEOTIDE SEQUENCE [LARGE SCALE GENOMIC DNA]</scope>
    <source>
        <strain evidence="6">L21-Fru-AB</strain>
    </source>
</reference>
<name>A0A0G3EDL0_9BACT</name>
<dbReference type="EMBL" id="CP010904">
    <property type="protein sequence ID" value="AKJ63477.1"/>
    <property type="molecule type" value="Genomic_DNA"/>
</dbReference>
<dbReference type="EC" id="2.4.1.293" evidence="5"/>
<dbReference type="GO" id="GO:0016757">
    <property type="term" value="F:glycosyltransferase activity"/>
    <property type="evidence" value="ECO:0007669"/>
    <property type="project" value="UniProtKB-KW"/>
</dbReference>
<keyword evidence="6" id="KW-1185">Reference proteome</keyword>
<dbReference type="InterPro" id="IPR001173">
    <property type="entry name" value="Glyco_trans_2-like"/>
</dbReference>
<keyword evidence="2 5" id="KW-0328">Glycosyltransferase</keyword>
<feature type="domain" description="Glycosyltransferase 2-like" evidence="4">
    <location>
        <begin position="6"/>
        <end position="171"/>
    </location>
</feature>